<comment type="caution">
    <text evidence="7">The sequence shown here is derived from an EMBL/GenBank/DDBJ whole genome shotgun (WGS) entry which is preliminary data.</text>
</comment>
<dbReference type="AlphaFoldDB" id="A0A7Y9ICV4"/>
<evidence type="ECO:0000256" key="3">
    <source>
        <dbReference type="ARBA" id="ARBA00022692"/>
    </source>
</evidence>
<dbReference type="Pfam" id="PF01810">
    <property type="entry name" value="LysE"/>
    <property type="match status" value="1"/>
</dbReference>
<evidence type="ECO:0000256" key="1">
    <source>
        <dbReference type="ARBA" id="ARBA00004651"/>
    </source>
</evidence>
<feature type="transmembrane region" description="Helical" evidence="6">
    <location>
        <begin position="153"/>
        <end position="171"/>
    </location>
</feature>
<evidence type="ECO:0000256" key="2">
    <source>
        <dbReference type="ARBA" id="ARBA00022475"/>
    </source>
</evidence>
<reference evidence="7 8" key="1">
    <citation type="submission" date="2020-07" db="EMBL/GenBank/DDBJ databases">
        <title>Sequencing the genomes of 1000 actinobacteria strains.</title>
        <authorList>
            <person name="Klenk H.-P."/>
        </authorList>
    </citation>
    <scope>NUCLEOTIDE SEQUENCE [LARGE SCALE GENOMIC DNA]</scope>
    <source>
        <strain evidence="7 8">DSM 22083</strain>
    </source>
</reference>
<evidence type="ECO:0000256" key="4">
    <source>
        <dbReference type="ARBA" id="ARBA00022989"/>
    </source>
</evidence>
<keyword evidence="5 6" id="KW-0472">Membrane</keyword>
<keyword evidence="8" id="KW-1185">Reference proteome</keyword>
<dbReference type="Proteomes" id="UP000569914">
    <property type="component" value="Unassembled WGS sequence"/>
</dbReference>
<feature type="transmembrane region" description="Helical" evidence="6">
    <location>
        <begin position="6"/>
        <end position="30"/>
    </location>
</feature>
<comment type="subcellular location">
    <subcellularLocation>
        <location evidence="1">Cell membrane</location>
        <topology evidence="1">Multi-pass membrane protein</topology>
    </subcellularLocation>
</comment>
<dbReference type="PANTHER" id="PTHR30086:SF20">
    <property type="entry name" value="ARGININE EXPORTER PROTEIN ARGO-RELATED"/>
    <property type="match status" value="1"/>
</dbReference>
<feature type="transmembrane region" description="Helical" evidence="6">
    <location>
        <begin position="191"/>
        <end position="209"/>
    </location>
</feature>
<feature type="transmembrane region" description="Helical" evidence="6">
    <location>
        <begin position="42"/>
        <end position="65"/>
    </location>
</feature>
<dbReference type="PANTHER" id="PTHR30086">
    <property type="entry name" value="ARGININE EXPORTER PROTEIN ARGO"/>
    <property type="match status" value="1"/>
</dbReference>
<evidence type="ECO:0000313" key="7">
    <source>
        <dbReference type="EMBL" id="NYE74273.1"/>
    </source>
</evidence>
<organism evidence="7 8">
    <name type="scientific">Microlunatus parietis</name>
    <dbReference type="NCBI Taxonomy" id="682979"/>
    <lineage>
        <taxon>Bacteria</taxon>
        <taxon>Bacillati</taxon>
        <taxon>Actinomycetota</taxon>
        <taxon>Actinomycetes</taxon>
        <taxon>Propionibacteriales</taxon>
        <taxon>Propionibacteriaceae</taxon>
        <taxon>Microlunatus</taxon>
    </lineage>
</organism>
<protein>
    <submittedName>
        <fullName evidence="7">Threonine/homoserine/homoserine lactone efflux protein</fullName>
    </submittedName>
</protein>
<keyword evidence="2" id="KW-1003">Cell membrane</keyword>
<dbReference type="GO" id="GO:0005886">
    <property type="term" value="C:plasma membrane"/>
    <property type="evidence" value="ECO:0007669"/>
    <property type="project" value="UniProtKB-SubCell"/>
</dbReference>
<dbReference type="GO" id="GO:0015171">
    <property type="term" value="F:amino acid transmembrane transporter activity"/>
    <property type="evidence" value="ECO:0007669"/>
    <property type="project" value="TreeGrafter"/>
</dbReference>
<dbReference type="RefSeq" id="WP_179756457.1">
    <property type="nucleotide sequence ID" value="NZ_JACCBU010000001.1"/>
</dbReference>
<keyword evidence="4 6" id="KW-1133">Transmembrane helix</keyword>
<evidence type="ECO:0000313" key="8">
    <source>
        <dbReference type="Proteomes" id="UP000569914"/>
    </source>
</evidence>
<dbReference type="InterPro" id="IPR001123">
    <property type="entry name" value="LeuE-type"/>
</dbReference>
<dbReference type="PIRSF" id="PIRSF006324">
    <property type="entry name" value="LeuE"/>
    <property type="match status" value="1"/>
</dbReference>
<gene>
    <name evidence="7" type="ORF">BKA15_005602</name>
</gene>
<evidence type="ECO:0000256" key="5">
    <source>
        <dbReference type="ARBA" id="ARBA00023136"/>
    </source>
</evidence>
<dbReference type="EMBL" id="JACCBU010000001">
    <property type="protein sequence ID" value="NYE74273.1"/>
    <property type="molecule type" value="Genomic_DNA"/>
</dbReference>
<evidence type="ECO:0000256" key="6">
    <source>
        <dbReference type="SAM" id="Phobius"/>
    </source>
</evidence>
<name>A0A7Y9ICV4_9ACTN</name>
<feature type="transmembrane region" description="Helical" evidence="6">
    <location>
        <begin position="71"/>
        <end position="90"/>
    </location>
</feature>
<accession>A0A7Y9ICV4</accession>
<keyword evidence="3 6" id="KW-0812">Transmembrane</keyword>
<sequence length="214" mass="22056">MLVPLGNTLAFALAAFVLIIIPGPSVLFVVSRALAYGRRTAVLTVLGGALGSFVCAVGIAVGVGALLQASALAYTVLKFAGAGYLVYLGIRAIRHRGKLWQALEEGAAPVGGRRTFVEGFVVSVTNPKSMVFFAAVLPQFVDRAAGAPPGLQMIIFGAIFAAIALLSDTIWGLAASTVRGWFAASRRRLELVGGASGLTMIGLGVGVALNGRRD</sequence>
<proteinExistence type="predicted"/>